<evidence type="ECO:0000313" key="2">
    <source>
        <dbReference type="EMBL" id="CDA38545.1"/>
    </source>
</evidence>
<accession>R5ZID5</accession>
<gene>
    <name evidence="2" type="ORF">BN765_01137</name>
</gene>
<reference evidence="2" key="1">
    <citation type="submission" date="2012-11" db="EMBL/GenBank/DDBJ databases">
        <title>Dependencies among metagenomic species, viruses, plasmids and units of genetic variation.</title>
        <authorList>
            <person name="Nielsen H.B."/>
            <person name="Almeida M."/>
            <person name="Juncker A.S."/>
            <person name="Rasmussen S."/>
            <person name="Li J."/>
            <person name="Sunagawa S."/>
            <person name="Plichta D."/>
            <person name="Gautier L."/>
            <person name="Le Chatelier E."/>
            <person name="Peletier E."/>
            <person name="Bonde I."/>
            <person name="Nielsen T."/>
            <person name="Manichanh C."/>
            <person name="Arumugam M."/>
            <person name="Batto J."/>
            <person name="Santos M.B.Q.D."/>
            <person name="Blom N."/>
            <person name="Borruel N."/>
            <person name="Burgdorf K.S."/>
            <person name="Boumezbeur F."/>
            <person name="Casellas F."/>
            <person name="Dore J."/>
            <person name="Guarner F."/>
            <person name="Hansen T."/>
            <person name="Hildebrand F."/>
            <person name="Kaas R.S."/>
            <person name="Kennedy S."/>
            <person name="Kristiansen K."/>
            <person name="Kultima J.R."/>
            <person name="Leonard P."/>
            <person name="Levenez F."/>
            <person name="Lund O."/>
            <person name="Moumen B."/>
            <person name="Le Paslier D."/>
            <person name="Pons N."/>
            <person name="Pedersen O."/>
            <person name="Prifti E."/>
            <person name="Qin J."/>
            <person name="Raes J."/>
            <person name="Tap J."/>
            <person name="Tims S."/>
            <person name="Ussery D.W."/>
            <person name="Yamada T."/>
            <person name="MetaHit consortium"/>
            <person name="Renault P."/>
            <person name="Sicheritz-Ponten T."/>
            <person name="Bork P."/>
            <person name="Wang J."/>
            <person name="Brunak S."/>
            <person name="Ehrlich S.D."/>
        </authorList>
    </citation>
    <scope>NUCLEOTIDE SEQUENCE [LARGE SCALE GENOMIC DNA]</scope>
</reference>
<name>R5ZID5_9FIRM</name>
<evidence type="ECO:0000313" key="3">
    <source>
        <dbReference type="Proteomes" id="UP000018175"/>
    </source>
</evidence>
<evidence type="ECO:0000256" key="1">
    <source>
        <dbReference type="SAM" id="MobiDB-lite"/>
    </source>
</evidence>
<proteinExistence type="predicted"/>
<dbReference type="AlphaFoldDB" id="R5ZID5"/>
<feature type="compositionally biased region" description="Basic residues" evidence="1">
    <location>
        <begin position="93"/>
        <end position="103"/>
    </location>
</feature>
<comment type="caution">
    <text evidence="2">The sequence shown here is derived from an EMBL/GenBank/DDBJ whole genome shotgun (WGS) entry which is preliminary data.</text>
</comment>
<sequence>MNCLIGVYRIIIKIIHDFSLFLPINPPIIRLQIGITSKMRCSPKGNEPIPQQNLPVNKEAMFPEGEQAHPTTKPSGQQGSDVSRRGTSPSHNKTFRSTKKRCSPKGNKRFMVCCSFRPLEVRRHLVNALPKGAVNLVPLRTSTSGSVSEVQYTIKPLLYIFQCIRLRNLRNLHKLKHSNNRIAYNSKNNHLNKAASSNHVWNISCHHSVKI</sequence>
<feature type="region of interest" description="Disordered" evidence="1">
    <location>
        <begin position="65"/>
        <end position="103"/>
    </location>
</feature>
<feature type="compositionally biased region" description="Polar residues" evidence="1">
    <location>
        <begin position="69"/>
        <end position="92"/>
    </location>
</feature>
<dbReference type="EMBL" id="CBBU010000018">
    <property type="protein sequence ID" value="CDA38545.1"/>
    <property type="molecule type" value="Genomic_DNA"/>
</dbReference>
<organism evidence="2 3">
    <name type="scientific">Lachnospira eligens CAG:72</name>
    <dbReference type="NCBI Taxonomy" id="1263077"/>
    <lineage>
        <taxon>Bacteria</taxon>
        <taxon>Bacillati</taxon>
        <taxon>Bacillota</taxon>
        <taxon>Clostridia</taxon>
        <taxon>Lachnospirales</taxon>
        <taxon>Lachnospiraceae</taxon>
        <taxon>Lachnospira</taxon>
    </lineage>
</organism>
<dbReference type="Proteomes" id="UP000018175">
    <property type="component" value="Unassembled WGS sequence"/>
</dbReference>
<protein>
    <submittedName>
        <fullName evidence="2">Uncharacterized protein</fullName>
    </submittedName>
</protein>